<comment type="subcellular location">
    <subcellularLocation>
        <location evidence="1">Cytoplasm</location>
        <location evidence="1">Cytoskeleton</location>
    </subcellularLocation>
</comment>
<feature type="repeat" description="Filamin" evidence="9">
    <location>
        <begin position="2460"/>
        <end position="2552"/>
    </location>
</feature>
<evidence type="ECO:0000256" key="7">
    <source>
        <dbReference type="ARBA" id="ARBA00023203"/>
    </source>
</evidence>
<dbReference type="GO" id="GO:0005856">
    <property type="term" value="C:cytoskeleton"/>
    <property type="evidence" value="ECO:0007669"/>
    <property type="project" value="UniProtKB-SubCell"/>
</dbReference>
<keyword evidence="5" id="KW-0677">Repeat</keyword>
<dbReference type="Gene3D" id="1.10.418.10">
    <property type="entry name" value="Calponin-like domain"/>
    <property type="match status" value="2"/>
</dbReference>
<dbReference type="InterPro" id="IPR017868">
    <property type="entry name" value="Filamin/ABP280_repeat-like"/>
</dbReference>
<keyword evidence="4" id="KW-0597">Phosphoprotein</keyword>
<proteinExistence type="inferred from homology"/>
<feature type="repeat" description="Filamin" evidence="9">
    <location>
        <begin position="1371"/>
        <end position="1463"/>
    </location>
</feature>
<dbReference type="Pfam" id="PF00307">
    <property type="entry name" value="CH"/>
    <property type="match status" value="2"/>
</dbReference>
<evidence type="ECO:0000313" key="12">
    <source>
        <dbReference type="Ensembl" id="ENSGAGP00000019421.1"/>
    </source>
</evidence>
<dbReference type="InterPro" id="IPR036872">
    <property type="entry name" value="CH_dom_sf"/>
</dbReference>
<dbReference type="PROSITE" id="PS00020">
    <property type="entry name" value="ACTININ_2"/>
    <property type="match status" value="1"/>
</dbReference>
<name>A0A452HW86_9SAUR</name>
<reference evidence="13" key="1">
    <citation type="journal article" date="2017" name="PLoS ONE">
        <title>The Agassiz's desert tortoise genome provides a resource for the conservation of a threatened species.</title>
        <authorList>
            <person name="Tollis M."/>
            <person name="DeNardo D.F."/>
            <person name="Cornelius J.A."/>
            <person name="Dolby G.A."/>
            <person name="Edwards T."/>
            <person name="Henen B.T."/>
            <person name="Karl A.E."/>
            <person name="Murphy R.W."/>
            <person name="Kusumi K."/>
        </authorList>
    </citation>
    <scope>NUCLEOTIDE SEQUENCE [LARGE SCALE GENOMIC DNA]</scope>
</reference>
<feature type="domain" description="Calponin-homology (CH)" evidence="11">
    <location>
        <begin position="64"/>
        <end position="170"/>
    </location>
</feature>
<dbReference type="FunFam" id="2.60.40.10:FF:000102">
    <property type="entry name" value="filamin-B isoform X2"/>
    <property type="match status" value="1"/>
</dbReference>
<feature type="repeat" description="Filamin" evidence="9">
    <location>
        <begin position="888"/>
        <end position="986"/>
    </location>
</feature>
<evidence type="ECO:0000259" key="11">
    <source>
        <dbReference type="PROSITE" id="PS50021"/>
    </source>
</evidence>
<evidence type="ECO:0000313" key="13">
    <source>
        <dbReference type="Proteomes" id="UP000291020"/>
    </source>
</evidence>
<evidence type="ECO:0000256" key="3">
    <source>
        <dbReference type="ARBA" id="ARBA00022490"/>
    </source>
</evidence>
<feature type="repeat" description="Filamin" evidence="9">
    <location>
        <begin position="1271"/>
        <end position="1370"/>
    </location>
</feature>
<dbReference type="GO" id="GO:0051015">
    <property type="term" value="F:actin filament binding"/>
    <property type="evidence" value="ECO:0007669"/>
    <property type="project" value="InterPro"/>
</dbReference>
<feature type="repeat" description="Filamin" evidence="9">
    <location>
        <begin position="2078"/>
        <end position="2170"/>
    </location>
</feature>
<feature type="repeat" description="Filamin" evidence="9">
    <location>
        <begin position="1896"/>
        <end position="1988"/>
    </location>
</feature>
<dbReference type="FunFam" id="2.60.40.10:FF:000115">
    <property type="entry name" value="filamin-C isoform X1"/>
    <property type="match status" value="1"/>
</dbReference>
<comment type="similarity">
    <text evidence="2">Belongs to the filamin family.</text>
</comment>
<feature type="repeat" description="Filamin" evidence="9">
    <location>
        <begin position="1176"/>
        <end position="1270"/>
    </location>
</feature>
<feature type="repeat" description="Filamin" evidence="9">
    <location>
        <begin position="592"/>
        <end position="684"/>
    </location>
</feature>
<dbReference type="PROSITE" id="PS50021">
    <property type="entry name" value="CH"/>
    <property type="match status" value="2"/>
</dbReference>
<feature type="repeat" description="Filamin" evidence="9">
    <location>
        <begin position="688"/>
        <end position="784"/>
    </location>
</feature>
<feature type="region of interest" description="Disordered" evidence="10">
    <location>
        <begin position="892"/>
        <end position="911"/>
    </location>
</feature>
<dbReference type="STRING" id="38772.ENSGAGP00000019418"/>
<dbReference type="SUPFAM" id="SSF81296">
    <property type="entry name" value="E set domains"/>
    <property type="match status" value="24"/>
</dbReference>
<evidence type="ECO:0000256" key="10">
    <source>
        <dbReference type="SAM" id="MobiDB-lite"/>
    </source>
</evidence>
<dbReference type="InterPro" id="IPR001715">
    <property type="entry name" value="CH_dom"/>
</dbReference>
<keyword evidence="13" id="KW-1185">Reference proteome</keyword>
<keyword evidence="8" id="KW-0206">Cytoskeleton</keyword>
<dbReference type="SUPFAM" id="SSF47576">
    <property type="entry name" value="Calponin-homology domain, CH-domain"/>
    <property type="match status" value="1"/>
</dbReference>
<organism evidence="12 13">
    <name type="scientific">Gopherus agassizii</name>
    <name type="common">Agassiz's desert tortoise</name>
    <dbReference type="NCBI Taxonomy" id="38772"/>
    <lineage>
        <taxon>Eukaryota</taxon>
        <taxon>Metazoa</taxon>
        <taxon>Chordata</taxon>
        <taxon>Craniata</taxon>
        <taxon>Vertebrata</taxon>
        <taxon>Euteleostomi</taxon>
        <taxon>Archelosauria</taxon>
        <taxon>Testudinata</taxon>
        <taxon>Testudines</taxon>
        <taxon>Cryptodira</taxon>
        <taxon>Durocryptodira</taxon>
        <taxon>Testudinoidea</taxon>
        <taxon>Testudinidae</taxon>
        <taxon>Gopherus</taxon>
    </lineage>
</organism>
<dbReference type="InterPro" id="IPR044801">
    <property type="entry name" value="Filamin"/>
</dbReference>
<feature type="repeat" description="Filamin" evidence="9">
    <location>
        <begin position="2168"/>
        <end position="2266"/>
    </location>
</feature>
<feature type="repeat" description="Filamin" evidence="9">
    <location>
        <begin position="2588"/>
        <end position="2682"/>
    </location>
</feature>
<dbReference type="InterPro" id="IPR014756">
    <property type="entry name" value="Ig_E-set"/>
</dbReference>
<dbReference type="Gene3D" id="2.60.40.10">
    <property type="entry name" value="Immunoglobulins"/>
    <property type="match status" value="24"/>
</dbReference>
<feature type="repeat" description="Filamin" evidence="9">
    <location>
        <begin position="1838"/>
        <end position="1896"/>
    </location>
</feature>
<feature type="repeat" description="Filamin" evidence="9">
    <location>
        <begin position="1591"/>
        <end position="1687"/>
    </location>
</feature>
<keyword evidence="7" id="KW-0009">Actin-binding</keyword>
<dbReference type="FunFam" id="2.60.40.10:FF:000118">
    <property type="entry name" value="filamin-C isoform X2"/>
    <property type="match status" value="1"/>
</dbReference>
<dbReference type="PANTHER" id="PTHR38537">
    <property type="entry name" value="JITTERBUG, ISOFORM N"/>
    <property type="match status" value="1"/>
</dbReference>
<dbReference type="Ensembl" id="ENSGAGT00000022116.1">
    <property type="protein sequence ID" value="ENSGAGP00000019418.1"/>
    <property type="gene ID" value="ENSGAGG00000014329.1"/>
</dbReference>
<accession>A0A452HW86</accession>
<dbReference type="Proteomes" id="UP000291020">
    <property type="component" value="Unassembled WGS sequence"/>
</dbReference>
<dbReference type="PROSITE" id="PS00019">
    <property type="entry name" value="ACTININ_1"/>
    <property type="match status" value="1"/>
</dbReference>
<evidence type="ECO:0000256" key="8">
    <source>
        <dbReference type="ARBA" id="ARBA00023212"/>
    </source>
</evidence>
<dbReference type="InterPro" id="IPR001298">
    <property type="entry name" value="Filamin/ABP280_rpt"/>
</dbReference>
<dbReference type="Ensembl" id="ENSGAGT00000022119.1">
    <property type="protein sequence ID" value="ENSGAGP00000019421.1"/>
    <property type="gene ID" value="ENSGAGG00000014329.1"/>
</dbReference>
<protein>
    <recommendedName>
        <fullName evidence="11">Calponin-homology (CH) domain-containing protein</fullName>
    </recommendedName>
</protein>
<dbReference type="Pfam" id="PF00630">
    <property type="entry name" value="Filamin"/>
    <property type="match status" value="24"/>
</dbReference>
<feature type="repeat" description="Filamin" evidence="9">
    <location>
        <begin position="297"/>
        <end position="395"/>
    </location>
</feature>
<evidence type="ECO:0000256" key="1">
    <source>
        <dbReference type="ARBA" id="ARBA00004245"/>
    </source>
</evidence>
<evidence type="ECO:0000256" key="9">
    <source>
        <dbReference type="PROSITE-ProRule" id="PRU00087"/>
    </source>
</evidence>
<dbReference type="FunFam" id="2.60.40.10:FF:000168">
    <property type="entry name" value="filamin-C isoform X2"/>
    <property type="match status" value="1"/>
</dbReference>
<dbReference type="InterPro" id="IPR001589">
    <property type="entry name" value="Actinin_actin-bd_CS"/>
</dbReference>
<evidence type="ECO:0000256" key="4">
    <source>
        <dbReference type="ARBA" id="ARBA00022553"/>
    </source>
</evidence>
<feature type="repeat" description="Filamin" evidence="9">
    <location>
        <begin position="987"/>
        <end position="1082"/>
    </location>
</feature>
<dbReference type="FunFam" id="2.60.40.10:FF:000042">
    <property type="entry name" value="Filamin-B isoform B"/>
    <property type="match status" value="2"/>
</dbReference>
<dbReference type="FunFam" id="1.10.418.10:FF:000008">
    <property type="entry name" value="Filamin-B isoform C"/>
    <property type="match status" value="1"/>
</dbReference>
<feature type="repeat" description="Filamin" evidence="9">
    <location>
        <begin position="1464"/>
        <end position="1590"/>
    </location>
</feature>
<dbReference type="FunFam" id="2.60.40.10:FF:000125">
    <property type="entry name" value="filamin-B isoform X1"/>
    <property type="match status" value="1"/>
</dbReference>
<dbReference type="FunFam" id="2.60.40.10:FF:000122">
    <property type="entry name" value="filamin-C isoform X2"/>
    <property type="match status" value="1"/>
</dbReference>
<feature type="domain" description="Calponin-homology (CH)" evidence="11">
    <location>
        <begin position="187"/>
        <end position="290"/>
    </location>
</feature>
<dbReference type="SMART" id="SM00033">
    <property type="entry name" value="CH"/>
    <property type="match status" value="2"/>
</dbReference>
<feature type="compositionally biased region" description="Low complexity" evidence="10">
    <location>
        <begin position="1"/>
        <end position="24"/>
    </location>
</feature>
<feature type="repeat" description="Filamin" evidence="9">
    <location>
        <begin position="397"/>
        <end position="494"/>
    </location>
</feature>
<dbReference type="FunFam" id="2.60.40.10:FF:000126">
    <property type="entry name" value="filamin-C isoform X1"/>
    <property type="match status" value="1"/>
</dbReference>
<feature type="repeat" description="Filamin" evidence="9">
    <location>
        <begin position="1688"/>
        <end position="1783"/>
    </location>
</feature>
<dbReference type="PROSITE" id="PS50194">
    <property type="entry name" value="FILAMIN_REPEAT"/>
    <property type="match status" value="24"/>
</dbReference>
<dbReference type="FunFam" id="2.60.40.10:FF:000154">
    <property type="entry name" value="filamin-B isoform X1"/>
    <property type="match status" value="1"/>
</dbReference>
<dbReference type="FunFam" id="2.60.40.10:FF:000001">
    <property type="entry name" value="Filamin-C isoform b"/>
    <property type="match status" value="5"/>
</dbReference>
<dbReference type="FunFam" id="1.10.418.10:FF:000006">
    <property type="entry name" value="Filamin-B isoform A"/>
    <property type="match status" value="1"/>
</dbReference>
<dbReference type="SMART" id="SM00557">
    <property type="entry name" value="IG_FLMN"/>
    <property type="match status" value="24"/>
</dbReference>
<dbReference type="FunFam" id="2.60.40.10:FF:000096">
    <property type="entry name" value="filamin-C isoform X2"/>
    <property type="match status" value="1"/>
</dbReference>
<keyword evidence="3" id="KW-0963">Cytoplasm</keyword>
<dbReference type="FunFam" id="2.60.40.10:FF:000092">
    <property type="entry name" value="Filamin-B isoform B"/>
    <property type="match status" value="1"/>
</dbReference>
<feature type="repeat" description="Filamin" evidence="9">
    <location>
        <begin position="495"/>
        <end position="591"/>
    </location>
</feature>
<dbReference type="GO" id="GO:0030036">
    <property type="term" value="P:actin cytoskeleton organization"/>
    <property type="evidence" value="ECO:0007669"/>
    <property type="project" value="InterPro"/>
</dbReference>
<dbReference type="InterPro" id="IPR013783">
    <property type="entry name" value="Ig-like_fold"/>
</dbReference>
<dbReference type="PANTHER" id="PTHR38537:SF7">
    <property type="entry name" value="FILAMIN-B"/>
    <property type="match status" value="1"/>
</dbReference>
<feature type="repeat" description="Filamin" evidence="9">
    <location>
        <begin position="2269"/>
        <end position="2361"/>
    </location>
</feature>
<keyword evidence="6" id="KW-0832">Ubl conjugation</keyword>
<evidence type="ECO:0000256" key="2">
    <source>
        <dbReference type="ARBA" id="ARBA00009238"/>
    </source>
</evidence>
<feature type="repeat" description="Filamin" evidence="9">
    <location>
        <begin position="2363"/>
        <end position="2456"/>
    </location>
</feature>
<dbReference type="FunFam" id="2.60.40.10:FF:000007">
    <property type="entry name" value="Filamin-B isoform C"/>
    <property type="match status" value="3"/>
</dbReference>
<feature type="repeat" description="Filamin" evidence="9">
    <location>
        <begin position="1083"/>
        <end position="1175"/>
    </location>
</feature>
<reference evidence="12" key="2">
    <citation type="submission" date="2025-05" db="UniProtKB">
        <authorList>
            <consortium name="Ensembl"/>
        </authorList>
    </citation>
    <scope>IDENTIFICATION</scope>
</reference>
<dbReference type="CDD" id="cd21309">
    <property type="entry name" value="CH_FLNB_rpt1"/>
    <property type="match status" value="1"/>
</dbReference>
<feature type="repeat" description="Filamin" evidence="9">
    <location>
        <begin position="1993"/>
        <end position="2075"/>
    </location>
</feature>
<evidence type="ECO:0000256" key="5">
    <source>
        <dbReference type="ARBA" id="ARBA00022737"/>
    </source>
</evidence>
<feature type="region of interest" description="Disordered" evidence="10">
    <location>
        <begin position="1"/>
        <end position="57"/>
    </location>
</feature>
<evidence type="ECO:0000256" key="6">
    <source>
        <dbReference type="ARBA" id="ARBA00022843"/>
    </source>
</evidence>
<dbReference type="FunFam" id="2.60.40.10:FF:000079">
    <property type="entry name" value="Filamin-B isoform C"/>
    <property type="match status" value="1"/>
</dbReference>
<dbReference type="FunFam" id="2.60.40.10:FF:000105">
    <property type="entry name" value="filamin-C isoform X1"/>
    <property type="match status" value="1"/>
</dbReference>
<feature type="repeat" description="Filamin" evidence="9">
    <location>
        <begin position="785"/>
        <end position="887"/>
    </location>
</feature>
<sequence>MDGAQARGPGARGRGWSSSSSPRSQTLQFRRLEQQQPAGRSEAEQQADMPVTEKDLAEDAPWKRIQQNTFTRWCNEHLRCVNKRIGNLQSDLSDGLRLIALLEVLSQKHMYRKYHQRPTFRQMQLENVSVALEFLERESIKLVSIDSKAIVDGNLKLILGLVWTLILHYSISMPVWEDEGDDDAKKQTPKQRLLGWIQNKIPYLPITNFNQNWQDGKALGALVDSCAPGLCPDWETWDPKKPVDNAREAMQQADDWLGVPQVITPEEIIHPSVDEHSVMTYLSQFPKAKLKPGAPLKPKLNPKKARAYGRGVEPHGNMVKQPAIFTVDTISAGQGDVMVFIEDPAGNREEAKVTPDNEKNKTYSVQYVPRVTGSHKVTVLFAGQHISKSPFDVNVDKAQGDPSKVTAKGPGLEATGNIANKPTYFEIYTAGAGVGDVNVEVEDPQGKNIVELMIEDKGNQVYRCTYKPTQAGPHMVRVTFAGETIPKSPYIVPVGEACSPSACRASGRGLQPKGVRIRETADFKVDTKAAGSGDINVFIKGPKGLDELVKQKDSVDGVYAFEYYPVSPGKYIVTILWGGHNIPKSPFEVQVGPEAGPQKVRAWGPGLHEGIAGKSADFVVESIGTEVGSLGFAIEGPSQAKIECDDQNDGSCDVKYWPKEPGEYAVHIMCDDEDIKDSPYMAFIRPASGDFNPDKVKVYGPGLERTGCIVNNPADFTVETKGAGNAPLKIYAQDAEGSPIDIQVKSNPDGICACSYMPVKPIKHTIAVVWGGVNVPNSPYRVLIGQGSHPQKVKVVGPGVDRAGLKANEPTHFTVDCTEAGEGDVSVGIKCDAHVISEEEEDIAFDIIHNANDTFTVKYAPPAAGRYTIKVLFAGEEIPASPFRVKVDPSHDASKVKAEGPGLSKTGVENGKPTHFTVFTKGAGKAPLDVQFSGPVPGDAVKDLDVIDNYDYSHTVKYTPVQQGPMKVSVTYGGDPVPKSPFTVGVAAPLDLSKIKVNGLENRVEVGKDQEFIIDTHGAGGQGKLDVSISSPTRKTVPCVVEPALGKECSTAKYIPREEGLYMVDVSYDGNPIPGSPYTVEATLPPDPTKVKAHGPGLQGGLVGRPAEFTIDTKGAGTGGLGLTVEGPCEAKIECSDNGDGTCSVSYLPTKPGEYFVNILFEEVHIPGSPFKADIEMPFDVSKVIATGPGLEHGKVGEAGLLNVDCSEAGPGELGVEAVSDSGSKAEVKVHNNKDGTYAVTYMPLSAGMYTLMLKYGGEQVPKFPARVKVDPAVDTSKIKVFGPGIEGKDVFREATTDFSVNAQPLTKTGGDHIQAQITNPSGASTDCLIKDNADGTYAVEFTPFEKGPHTVEVTYDDVPVPNSPFKVDVTEGCHPSRVKAQGAGLKEAFTNKPNEFTVVTRGAGIGGLGITVEGPSESKISCKDNKDGSCSAEYIPYAPGDYDVNITYGGEHIPGSPFKVPVKDVVDPYKVKVAGPGLGTAVRAKIPQSFTVDTSKAGIAPLEVMVAGPRADETDSLSWRSPLKAISEFFKGDPKGEANEPGTVEPVNVADNGDGTHTVTYTPMQEGPYAISVKYGDEEIPRSPFKVKVLPTYDASKVTASGPGLSSYGVPASLPVQFAVDAKDAGEGLLSIQITDQEGKPKRADVHDNKDGTYAVTYVPDKTGRYMIGVKYGGDDIPSSPYRIRASPAGDASKCLATGPGIASTVKTGEEVGFVVDAKSAGKGKVTCTVLTPDGTEAEADVIENEDGTYDIFYTAAKPGTYVIYVRFGGVDIPNSPFTVMATDADEVAVMSQEPVSACPPGFHPWVTEEPYIPVGDMNGVGFKPFDLVIPWAVRKGEITGEVHMPSGKTATPEIVDNKDGTVTVGYSPTEVGLHEMHIKYIGNHIPESPLQFYVNYPNSGNVSAYGPGLIYGIANKPATFTIVTEDAGEGGLDLAIEGPSKAEISCIDNKDGTCTVTYLPTLPGDYSILVKYNDKHIPGSPFTAKITDDDGRRRSQVKLGSAADFLLDINESDLSLLTASIRAPSGRDEPCLLKRLPNNHIGISFIPREVGEHLVSIKKNGSHVPNSPVSIMVVQSEIGDASRAKVSGRGLIEGRTFEMCDFIVDTRDAGYGGISLAVEGPSKVDIQTEDLEDGTCQVSYFPTVPGVYIVSTKFADEHVPGSPFTVKISGEGRVKESITRARGAPSVATVGSMCDLNLKIPEIDSGDMTAQVTSPFGRTADAEINEVGKNTYCVRFVPQEMGIHTVDVKYRGQHVPGSPFQFTVGPLGEGGANKVTAGGPGLERAEAGIPAEFSIWTREAGAGGLSIAVEGPSKAEIAFEDRKDGSCGVSYIAQEPGNYEVSIKFNDEHIPESPYLVPVIEPSDDARRLTVTSLQESGLKVNQPASFAVRLNGAKGKIDAKVHSPSGAVEECHVSELEPDKYAVRFIPHENGIHSIDVKFNGSHVVGSPFKVRVGEPGQAGNPALVSAYGPGLESGITGLQSEFHINTTKAGPGTLSVTIEGPSKVKMDCQETPEGYDVMYTPMAPGNYLIGIKYGGPNHILGSPFKAKVTGQRLVSPCSANETSSIMVESVTRSSTETCYSAIPKSTSDASRVTSRGAGLSKAFVGQKSSFTVDCSKAGSNMLLVGVHGPTTPCEEVSVKHLGNHQYNVTYVVKERGDYILAVKWGEAHIPGSPFHVTVP</sequence>
<dbReference type="FunFam" id="2.60.40.10:FF:000138">
    <property type="entry name" value="filamin-B isoform X1"/>
    <property type="match status" value="1"/>
</dbReference>